<dbReference type="eggNOG" id="ENOG5033F70">
    <property type="taxonomic scope" value="Bacteria"/>
</dbReference>
<dbReference type="EMBL" id="CP000481">
    <property type="protein sequence ID" value="ABK52170.1"/>
    <property type="molecule type" value="Genomic_DNA"/>
</dbReference>
<keyword evidence="1" id="KW-0812">Transmembrane</keyword>
<feature type="transmembrane region" description="Helical" evidence="1">
    <location>
        <begin position="44"/>
        <end position="64"/>
    </location>
</feature>
<dbReference type="InParanoid" id="A0LRW0"/>
<dbReference type="InterPro" id="IPR035197">
    <property type="entry name" value="DUF5313"/>
</dbReference>
<reference evidence="2 3" key="1">
    <citation type="journal article" date="2009" name="Genome Res.">
        <title>Complete genome of the cellulolytic thermophile Acidothermus cellulolyticus 11B provides insights into its ecophysiological and evolutionary adaptations.</title>
        <authorList>
            <person name="Barabote R.D."/>
            <person name="Xie G."/>
            <person name="Leu D.H."/>
            <person name="Normand P."/>
            <person name="Necsulea A."/>
            <person name="Daubin V."/>
            <person name="Medigue C."/>
            <person name="Adney W.S."/>
            <person name="Xu X.C."/>
            <person name="Lapidus A."/>
            <person name="Parales R.E."/>
            <person name="Detter C."/>
            <person name="Pujic P."/>
            <person name="Bruce D."/>
            <person name="Lavire C."/>
            <person name="Challacombe J.F."/>
            <person name="Brettin T.S."/>
            <person name="Berry A.M."/>
        </authorList>
    </citation>
    <scope>NUCLEOTIDE SEQUENCE [LARGE SCALE GENOMIC DNA]</scope>
    <source>
        <strain evidence="3">ATCC 43068 / DSM 8971 / 11B</strain>
    </source>
</reference>
<dbReference type="Proteomes" id="UP000008221">
    <property type="component" value="Chromosome"/>
</dbReference>
<organism evidence="2 3">
    <name type="scientific">Acidothermus cellulolyticus (strain ATCC 43068 / DSM 8971 / 11B)</name>
    <dbReference type="NCBI Taxonomy" id="351607"/>
    <lineage>
        <taxon>Bacteria</taxon>
        <taxon>Bacillati</taxon>
        <taxon>Actinomycetota</taxon>
        <taxon>Actinomycetes</taxon>
        <taxon>Acidothermales</taxon>
        <taxon>Acidothermaceae</taxon>
        <taxon>Acidothermus</taxon>
    </lineage>
</organism>
<protein>
    <submittedName>
        <fullName evidence="2">Uncharacterized protein</fullName>
    </submittedName>
</protein>
<dbReference type="AlphaFoldDB" id="A0LRW0"/>
<feature type="transmembrane region" description="Helical" evidence="1">
    <location>
        <begin position="70"/>
        <end position="87"/>
    </location>
</feature>
<keyword evidence="3" id="KW-1185">Reference proteome</keyword>
<dbReference type="HOGENOM" id="CLU_143514_1_0_11"/>
<dbReference type="Pfam" id="PF17240">
    <property type="entry name" value="DUF5313"/>
    <property type="match status" value="1"/>
</dbReference>
<name>A0LRW0_ACIC1</name>
<accession>A0LRW0</accession>
<gene>
    <name evidence="2" type="ordered locus">Acel_0396</name>
</gene>
<sequence>MARRTGDPSTLRWLGYALGFRLPPENREWVKHDLIDAGWRIRMLVRQCVILTPIAAVFLALPGSWGLRGLIARLVFGLGLALVAMYGDSLRAARLRQHQLPVPEDPDLGGPTDAR</sequence>
<keyword evidence="1" id="KW-0472">Membrane</keyword>
<evidence type="ECO:0000313" key="3">
    <source>
        <dbReference type="Proteomes" id="UP000008221"/>
    </source>
</evidence>
<evidence type="ECO:0000313" key="2">
    <source>
        <dbReference type="EMBL" id="ABK52170.1"/>
    </source>
</evidence>
<dbReference type="RefSeq" id="WP_011719233.1">
    <property type="nucleotide sequence ID" value="NC_008578.1"/>
</dbReference>
<dbReference type="OrthoDB" id="5195204at2"/>
<dbReference type="KEGG" id="ace:Acel_0396"/>
<proteinExistence type="predicted"/>
<dbReference type="STRING" id="351607.Acel_0396"/>
<evidence type="ECO:0000256" key="1">
    <source>
        <dbReference type="SAM" id="Phobius"/>
    </source>
</evidence>
<keyword evidence="1" id="KW-1133">Transmembrane helix</keyword>